<feature type="compositionally biased region" description="Polar residues" evidence="3">
    <location>
        <begin position="223"/>
        <end position="243"/>
    </location>
</feature>
<protein>
    <submittedName>
        <fullName evidence="5">FAD-dependent oxidoreductase</fullName>
    </submittedName>
</protein>
<keyword evidence="2" id="KW-0520">NAD</keyword>
<dbReference type="AlphaFoldDB" id="A0ABD5WFJ8"/>
<dbReference type="Pfam" id="PF01494">
    <property type="entry name" value="FAD_binding_3"/>
    <property type="match status" value="1"/>
</dbReference>
<sequence>MSEKAEKSPVVVAGAGPTGMTAALALRARGVPTTIVEADSEDRNRDGTRAIYVHGSTLRTLERIDPGLGKRLVERGLVWPTRRTLWRGEEVFSRTYDDPGGSGDIPHFTSLPQTDTETFLRDALEENGVEIQWDSAVERVESGPDGVRLETAGGDVWETEYLVGADGAGSTVRNEIGVDFRGSQSENSFVIVDVEETPENPCRTNGCSTTSIPALAGETCWSSRSRAGGAWTSSARSPTTRTDSVARRSSAR</sequence>
<dbReference type="Proteomes" id="UP001596407">
    <property type="component" value="Unassembled WGS sequence"/>
</dbReference>
<dbReference type="InterPro" id="IPR036188">
    <property type="entry name" value="FAD/NAD-bd_sf"/>
</dbReference>
<evidence type="ECO:0000256" key="3">
    <source>
        <dbReference type="SAM" id="MobiDB-lite"/>
    </source>
</evidence>
<keyword evidence="1" id="KW-0560">Oxidoreductase</keyword>
<evidence type="ECO:0000256" key="1">
    <source>
        <dbReference type="ARBA" id="ARBA00023002"/>
    </source>
</evidence>
<proteinExistence type="predicted"/>
<dbReference type="PANTHER" id="PTHR43476:SF4">
    <property type="entry name" value="BLR0106 PROTEIN"/>
    <property type="match status" value="1"/>
</dbReference>
<dbReference type="PRINTS" id="PR00420">
    <property type="entry name" value="RNGMNOXGNASE"/>
</dbReference>
<dbReference type="Gene3D" id="3.30.70.2450">
    <property type="match status" value="1"/>
</dbReference>
<organism evidence="5 6">
    <name type="scientific">Halorussus caseinilyticus</name>
    <dbReference type="NCBI Taxonomy" id="3034025"/>
    <lineage>
        <taxon>Archaea</taxon>
        <taxon>Methanobacteriati</taxon>
        <taxon>Methanobacteriota</taxon>
        <taxon>Stenosarchaea group</taxon>
        <taxon>Halobacteria</taxon>
        <taxon>Halobacteriales</taxon>
        <taxon>Haladaptataceae</taxon>
        <taxon>Halorussus</taxon>
    </lineage>
</organism>
<evidence type="ECO:0000313" key="5">
    <source>
        <dbReference type="EMBL" id="MFC7079008.1"/>
    </source>
</evidence>
<reference evidence="5 6" key="1">
    <citation type="journal article" date="2019" name="Int. J. Syst. Evol. Microbiol.">
        <title>The Global Catalogue of Microorganisms (GCM) 10K type strain sequencing project: providing services to taxonomists for standard genome sequencing and annotation.</title>
        <authorList>
            <consortium name="The Broad Institute Genomics Platform"/>
            <consortium name="The Broad Institute Genome Sequencing Center for Infectious Disease"/>
            <person name="Wu L."/>
            <person name="Ma J."/>
        </authorList>
    </citation>
    <scope>NUCLEOTIDE SEQUENCE [LARGE SCALE GENOMIC DNA]</scope>
    <source>
        <strain evidence="5 6">DT72</strain>
    </source>
</reference>
<dbReference type="InterPro" id="IPR002938">
    <property type="entry name" value="FAD-bd"/>
</dbReference>
<name>A0ABD5WFJ8_9EURY</name>
<comment type="caution">
    <text evidence="5">The sequence shown here is derived from an EMBL/GenBank/DDBJ whole genome shotgun (WGS) entry which is preliminary data.</text>
</comment>
<evidence type="ECO:0000313" key="6">
    <source>
        <dbReference type="Proteomes" id="UP001596407"/>
    </source>
</evidence>
<accession>A0ABD5WFJ8</accession>
<dbReference type="InterPro" id="IPR050631">
    <property type="entry name" value="PheA/TfdB_FAD_monoxygenase"/>
</dbReference>
<feature type="domain" description="FAD-binding" evidence="4">
    <location>
        <begin position="8"/>
        <end position="196"/>
    </location>
</feature>
<keyword evidence="6" id="KW-1185">Reference proteome</keyword>
<dbReference type="RefSeq" id="WP_382208535.1">
    <property type="nucleotide sequence ID" value="NZ_JBHSZH010000001.1"/>
</dbReference>
<dbReference type="EMBL" id="JBHSZH010000001">
    <property type="protein sequence ID" value="MFC7079008.1"/>
    <property type="molecule type" value="Genomic_DNA"/>
</dbReference>
<dbReference type="Gene3D" id="3.50.50.60">
    <property type="entry name" value="FAD/NAD(P)-binding domain"/>
    <property type="match status" value="1"/>
</dbReference>
<evidence type="ECO:0000259" key="4">
    <source>
        <dbReference type="Pfam" id="PF01494"/>
    </source>
</evidence>
<dbReference type="SUPFAM" id="SSF51905">
    <property type="entry name" value="FAD/NAD(P)-binding domain"/>
    <property type="match status" value="1"/>
</dbReference>
<dbReference type="PANTHER" id="PTHR43476">
    <property type="entry name" value="3-(3-HYDROXY-PHENYL)PROPIONATE/3-HYDROXYCINNAMIC ACID HYDROXYLASE"/>
    <property type="match status" value="1"/>
</dbReference>
<gene>
    <name evidence="5" type="ORF">ACFQJ6_01550</name>
</gene>
<evidence type="ECO:0000256" key="2">
    <source>
        <dbReference type="ARBA" id="ARBA00023027"/>
    </source>
</evidence>
<feature type="region of interest" description="Disordered" evidence="3">
    <location>
        <begin position="223"/>
        <end position="252"/>
    </location>
</feature>
<dbReference type="GO" id="GO:0016491">
    <property type="term" value="F:oxidoreductase activity"/>
    <property type="evidence" value="ECO:0007669"/>
    <property type="project" value="UniProtKB-KW"/>
</dbReference>